<evidence type="ECO:0000313" key="2">
    <source>
        <dbReference type="EMBL" id="ARR01526.1"/>
    </source>
</evidence>
<feature type="chain" id="PRO_5012778800" evidence="1">
    <location>
        <begin position="18"/>
        <end position="702"/>
    </location>
</feature>
<accession>A0A1X9SZC2</accession>
<evidence type="ECO:0000313" key="3">
    <source>
        <dbReference type="Proteomes" id="UP000194265"/>
    </source>
</evidence>
<dbReference type="Proteomes" id="UP000194265">
    <property type="component" value="Chromosome"/>
</dbReference>
<reference evidence="2 3" key="1">
    <citation type="journal article" date="2017" name="Genome Biol. Evol.">
        <title>Comparative Genomic Analysis Identifies a Campylobacter Clade Deficient in Selenium Metabolism.</title>
        <authorList>
            <person name="Miller W.G."/>
            <person name="Yee E."/>
            <person name="Lopes B.S."/>
            <person name="Chapman M.H."/>
            <person name="Huynh S."/>
            <person name="Bono J.L."/>
            <person name="Parker C.T."/>
            <person name="Strachan N.J.C."/>
            <person name="Forbes K.J."/>
        </authorList>
    </citation>
    <scope>NUCLEOTIDE SEQUENCE [LARGE SCALE GENOMIC DNA]</scope>
    <source>
        <strain evidence="2 3">RM8964</strain>
    </source>
</reference>
<protein>
    <submittedName>
        <fullName evidence="2">Uncharacterized protein</fullName>
    </submittedName>
</protein>
<organism evidence="2 3">
    <name type="scientific">Campylobacter vicugnae</name>
    <dbReference type="NCBI Taxonomy" id="1660076"/>
    <lineage>
        <taxon>Bacteria</taxon>
        <taxon>Pseudomonadati</taxon>
        <taxon>Campylobacterota</taxon>
        <taxon>Epsilonproteobacteria</taxon>
        <taxon>Campylobacterales</taxon>
        <taxon>Campylobacteraceae</taxon>
        <taxon>Campylobacter</taxon>
    </lineage>
</organism>
<proteinExistence type="predicted"/>
<dbReference type="AlphaFoldDB" id="A0A1X9SZC2"/>
<dbReference type="EMBL" id="CP018791">
    <property type="protein sequence ID" value="ARR01526.1"/>
    <property type="molecule type" value="Genomic_DNA"/>
</dbReference>
<sequence>MLKQVLLLIALFGILSADDWVETKNVELGPNESVSSAYHAEGNRENVESYINITLNDEAQMHAKLNALSYKYDATLGIYWYSMGSYIDRDITIRCYDKDEKELDGCSYTVDESDYIATSTSLSYNTGILPVPADTKYIKVFTHASTDNIAVNIGLDATFKLSTSLDSSSLEDNSQYDLNKTFNLNFNSDGFVVTDDTPVAYSIEFYDVFADDEYRVTFNDLESLYKYSLLSKDSLFYWSQLAYQIFGNGESLSDDLIYDLSTNGLKYTKDSNAVWNDFSSKYSLSDEAKFNITGNDIFYTYADGYLIIFYDFVARPVVDTNVYTLQEGEPVTNISYTVTQNNANTTTNLHVDNEWSYTDSFTNTVTNSTTHTKSMTHGWDAALSLKYKYDGIFDQFGVDFTGGVMGQCTTGDTVGFEDTNSTSHQVTQTSESGINVILEPYTVGKTTTKITSISAIADYPMPIEFNYKVAFVSSSGSKTYIFGQSNLEARNDLKQRALVSPDYNGDNVDWLNILTAEKPNSDYQTDKLLDGEDIIKYLTSKYPITYAKAIANYDANQTDYAVDVYPSQDLAYTKITAIKTNLPKTDTSKITLSKSDIYDITNNISVDGYNAQNGKYYGFSQGNGSWIITDLSGKSIDPSIAKIYTNSANKHTYLEIGANVSASNLSLIYVINKDTYKAEYASNKFINQDNLISIASTIVEIK</sequence>
<dbReference type="RefSeq" id="WP_086333255.1">
    <property type="nucleotide sequence ID" value="NZ_CP018791.1"/>
</dbReference>
<feature type="signal peptide" evidence="1">
    <location>
        <begin position="1"/>
        <end position="17"/>
    </location>
</feature>
<gene>
    <name evidence="2" type="ORF">CVIC8964_0076</name>
</gene>
<evidence type="ECO:0000256" key="1">
    <source>
        <dbReference type="SAM" id="SignalP"/>
    </source>
</evidence>
<name>A0A1X9SZC2_9BACT</name>
<keyword evidence="1" id="KW-0732">Signal</keyword>